<protein>
    <submittedName>
        <fullName evidence="1">Uncharacterized protein</fullName>
    </submittedName>
</protein>
<name>A0A060R6I9_9BACT</name>
<reference evidence="1 2" key="1">
    <citation type="journal article" date="2015" name="Genome Announc.">
        <title>Complete Genome Sequence of the Novel Leech Symbiont Mucinivorans hirudinis M3T.</title>
        <authorList>
            <person name="Nelson M.C."/>
            <person name="Bomar L."/>
            <person name="Graf J."/>
        </authorList>
    </citation>
    <scope>NUCLEOTIDE SEQUENCE [LARGE SCALE GENOMIC DNA]</scope>
    <source>
        <strain evidence="2">M3</strain>
    </source>
</reference>
<dbReference type="AlphaFoldDB" id="A0A060R6I9"/>
<keyword evidence="2" id="KW-1185">Reference proteome</keyword>
<dbReference type="KEGG" id="rbc:BN938_0482"/>
<dbReference type="EMBL" id="HG934468">
    <property type="protein sequence ID" value="CDN30587.1"/>
    <property type="molecule type" value="Genomic_DNA"/>
</dbReference>
<gene>
    <name evidence="1" type="ORF">BN938_0482</name>
</gene>
<sequence length="50" mass="6191">MMMYSILGETYRLKEMFRDVYDIEDSEQAKYNTPQNSDRKLSQKVYYFYT</sequence>
<proteinExistence type="predicted"/>
<accession>A0A060R6I9</accession>
<dbReference type="STRING" id="1433126.BN938_0482"/>
<evidence type="ECO:0000313" key="2">
    <source>
        <dbReference type="Proteomes" id="UP000027616"/>
    </source>
</evidence>
<evidence type="ECO:0000313" key="1">
    <source>
        <dbReference type="EMBL" id="CDN30587.1"/>
    </source>
</evidence>
<dbReference type="HOGENOM" id="CLU_3119975_0_0_10"/>
<dbReference type="Proteomes" id="UP000027616">
    <property type="component" value="Chromosome I"/>
</dbReference>
<organism evidence="1 2">
    <name type="scientific">Mucinivorans hirudinis</name>
    <dbReference type="NCBI Taxonomy" id="1433126"/>
    <lineage>
        <taxon>Bacteria</taxon>
        <taxon>Pseudomonadati</taxon>
        <taxon>Bacteroidota</taxon>
        <taxon>Bacteroidia</taxon>
        <taxon>Bacteroidales</taxon>
        <taxon>Rikenellaceae</taxon>
        <taxon>Mucinivorans</taxon>
    </lineage>
</organism>